<feature type="region of interest" description="Disordered" evidence="7">
    <location>
        <begin position="879"/>
        <end position="926"/>
    </location>
</feature>
<dbReference type="Pfam" id="PF00076">
    <property type="entry name" value="RRM_1"/>
    <property type="match status" value="1"/>
</dbReference>
<dbReference type="PANTHER" id="PTHR17204:SF25">
    <property type="entry name" value="RRM DOMAIN-CONTAINING PROTEIN"/>
    <property type="match status" value="1"/>
</dbReference>
<accession>A0A024G3W4</accession>
<evidence type="ECO:0000256" key="4">
    <source>
        <dbReference type="ARBA" id="ARBA00023187"/>
    </source>
</evidence>
<dbReference type="InterPro" id="IPR000504">
    <property type="entry name" value="RRM_dom"/>
</dbReference>
<keyword evidence="4" id="KW-0508">mRNA splicing</keyword>
<dbReference type="STRING" id="65357.A0A024G3W4"/>
<comment type="subcellular location">
    <subcellularLocation>
        <location evidence="1">Nucleus</location>
    </subcellularLocation>
</comment>
<dbReference type="SMART" id="SM00360">
    <property type="entry name" value="RRM"/>
    <property type="match status" value="2"/>
</dbReference>
<feature type="compositionally biased region" description="Basic and acidic residues" evidence="7">
    <location>
        <begin position="641"/>
        <end position="650"/>
    </location>
</feature>
<dbReference type="InterPro" id="IPR035979">
    <property type="entry name" value="RBD_domain_sf"/>
</dbReference>
<dbReference type="AlphaFoldDB" id="A0A024G3W4"/>
<dbReference type="Proteomes" id="UP000053237">
    <property type="component" value="Unassembled WGS sequence"/>
</dbReference>
<dbReference type="GO" id="GO:0008380">
    <property type="term" value="P:RNA splicing"/>
    <property type="evidence" value="ECO:0007669"/>
    <property type="project" value="UniProtKB-KW"/>
</dbReference>
<evidence type="ECO:0000313" key="10">
    <source>
        <dbReference type="Proteomes" id="UP000053237"/>
    </source>
</evidence>
<dbReference type="GO" id="GO:0003723">
    <property type="term" value="F:RNA binding"/>
    <property type="evidence" value="ECO:0007669"/>
    <property type="project" value="UniProtKB-UniRule"/>
</dbReference>
<dbReference type="Gene3D" id="1.25.40.10">
    <property type="entry name" value="Tetratricopeptide repeat domain"/>
    <property type="match status" value="2"/>
</dbReference>
<evidence type="ECO:0000256" key="3">
    <source>
        <dbReference type="ARBA" id="ARBA00022737"/>
    </source>
</evidence>
<dbReference type="PROSITE" id="PS50102">
    <property type="entry name" value="RRM"/>
    <property type="match status" value="1"/>
</dbReference>
<keyword evidence="10" id="KW-1185">Reference proteome</keyword>
<keyword evidence="5" id="KW-0539">Nucleus</keyword>
<feature type="domain" description="RRM" evidence="8">
    <location>
        <begin position="666"/>
        <end position="746"/>
    </location>
</feature>
<dbReference type="InterPro" id="IPR012677">
    <property type="entry name" value="Nucleotide-bd_a/b_plait_sf"/>
</dbReference>
<dbReference type="Gene3D" id="3.30.70.330">
    <property type="match status" value="1"/>
</dbReference>
<dbReference type="InParanoid" id="A0A024G3W4"/>
<dbReference type="GO" id="GO:0006397">
    <property type="term" value="P:mRNA processing"/>
    <property type="evidence" value="ECO:0007669"/>
    <property type="project" value="UniProtKB-KW"/>
</dbReference>
<dbReference type="EMBL" id="CAIX01000021">
    <property type="protein sequence ID" value="CCI41544.1"/>
    <property type="molecule type" value="Genomic_DNA"/>
</dbReference>
<feature type="region of interest" description="Disordered" evidence="7">
    <location>
        <begin position="622"/>
        <end position="650"/>
    </location>
</feature>
<feature type="compositionally biased region" description="Polar residues" evidence="7">
    <location>
        <begin position="897"/>
        <end position="911"/>
    </location>
</feature>
<evidence type="ECO:0000256" key="2">
    <source>
        <dbReference type="ARBA" id="ARBA00022664"/>
    </source>
</evidence>
<evidence type="ECO:0000256" key="7">
    <source>
        <dbReference type="SAM" id="MobiDB-lite"/>
    </source>
</evidence>
<keyword evidence="3" id="KW-0677">Repeat</keyword>
<dbReference type="SUPFAM" id="SSF54928">
    <property type="entry name" value="RNA-binding domain, RBD"/>
    <property type="match status" value="1"/>
</dbReference>
<proteinExistence type="predicted"/>
<gene>
    <name evidence="9" type="ORF">BN9_023280</name>
</gene>
<dbReference type="SUPFAM" id="SSF48452">
    <property type="entry name" value="TPR-like"/>
    <property type="match status" value="1"/>
</dbReference>
<dbReference type="GO" id="GO:0005634">
    <property type="term" value="C:nucleus"/>
    <property type="evidence" value="ECO:0007669"/>
    <property type="project" value="UniProtKB-SubCell"/>
</dbReference>
<organism evidence="9 10">
    <name type="scientific">Albugo candida</name>
    <dbReference type="NCBI Taxonomy" id="65357"/>
    <lineage>
        <taxon>Eukaryota</taxon>
        <taxon>Sar</taxon>
        <taxon>Stramenopiles</taxon>
        <taxon>Oomycota</taxon>
        <taxon>Peronosporomycetes</taxon>
        <taxon>Albuginales</taxon>
        <taxon>Albuginaceae</taxon>
        <taxon>Albugo</taxon>
    </lineage>
</organism>
<keyword evidence="6" id="KW-0694">RNA-binding</keyword>
<protein>
    <recommendedName>
        <fullName evidence="8">RRM domain-containing protein</fullName>
    </recommendedName>
</protein>
<keyword evidence="2" id="KW-0507">mRNA processing</keyword>
<evidence type="ECO:0000256" key="5">
    <source>
        <dbReference type="ARBA" id="ARBA00023242"/>
    </source>
</evidence>
<dbReference type="OrthoDB" id="360390at2759"/>
<sequence length="959" mass="110745">MSQENGSISSFSEDDADDLDLKEEVPECCQHILSVTMDCKHLSYDHYINALDHFRTHNASRSFPTSSIYSNAMLAIFPHFHREFPLSETLHREWMELRIQSFTIERDGEWTLPWDAFLTIRHLFEGACADYWSVDLTLWYLQNSQQIEDCDWKCLEEDLLMVVDTIGLHYSRGDEIWVACREWYTQSEITMESRIAKIDALYRRQLQIPLQQNDLVLSEYRSWYSHNSHVLSNAMQDGDPLEKATSTQRIYSRSFGRKLAHFEQVLTEALQLETEKSGSLEQSWLVYLEFVLSNVIPMINRHQGCEDGKEDLGLKVMQVFYERAIKDICMSSSIWTRYIQFLQKHTNASVCQLQSICERSVRNVYMDSSLWCQCILVFEQGQEYERLDRFLENQLFERQSPQNPVMDEHHAISVLLMYCDTARRRCFDTKNPEGLVRLRNVFTKSIEFFVQSYPDSSVYQFQLQSYRLHCEFLFEEQGSALAPAPHSSNASDWEEGWEKVLASRSSQAVVWMQYYRALLIRRRIRYLESDLDRTGLNTTTVVYPSQLGIQAVRKSCFERASQSVQDTPLVVFEAWHTFEREHGDLPSFLHARNLYTEALEQHTKNAKVPKVATEESLIVISSRKRPRQQITGSSVSRLRSKKSDTGSTKKESCRKEYLTAHFDVTHTVFVSNIDKEVTEDRLRSAIAESVPSVQAVRLVAKKRAHGLKSRGFAYVSFADEESCQAALKLDGLVVCGKSISIQPYDMSTADASNPSPPKNEEGRAKRTLYIGNLQMILASNTIRGNASALKGVLQDAVSQSVDTFELKDIYVPQEQRGNRHAKKYALVEFTSEDVVDRILSREEQQLFQQKICSCANVNTEEKNFSITLRRSHMSIEKIKEQSQQKRKKSKGQSGQKVNASETNIPAQQSNLIDLRPRSINRKKKEKLKLYSGTEEMKMEPIASMKSNQDFRELFLNVGK</sequence>
<feature type="compositionally biased region" description="Polar residues" evidence="7">
    <location>
        <begin position="628"/>
        <end position="637"/>
    </location>
</feature>
<name>A0A024G3W4_9STRA</name>
<reference evidence="9 10" key="1">
    <citation type="submission" date="2012-05" db="EMBL/GenBank/DDBJ databases">
        <title>Recombination and specialization in a pathogen metapopulation.</title>
        <authorList>
            <person name="Gardiner A."/>
            <person name="Kemen E."/>
            <person name="Schultz-Larsen T."/>
            <person name="MacLean D."/>
            <person name="Van Oosterhout C."/>
            <person name="Jones J.D.G."/>
        </authorList>
    </citation>
    <scope>NUCLEOTIDE SEQUENCE [LARGE SCALE GENOMIC DNA]</scope>
    <source>
        <strain evidence="9 10">Ac Nc2</strain>
    </source>
</reference>
<evidence type="ECO:0000313" key="9">
    <source>
        <dbReference type="EMBL" id="CCI41544.1"/>
    </source>
</evidence>
<evidence type="ECO:0000259" key="8">
    <source>
        <dbReference type="PROSITE" id="PS50102"/>
    </source>
</evidence>
<comment type="caution">
    <text evidence="9">The sequence shown here is derived from an EMBL/GenBank/DDBJ whole genome shotgun (WGS) entry which is preliminary data.</text>
</comment>
<evidence type="ECO:0000256" key="6">
    <source>
        <dbReference type="PROSITE-ProRule" id="PRU00176"/>
    </source>
</evidence>
<dbReference type="PANTHER" id="PTHR17204">
    <property type="entry name" value="PRE-MRNA PROCESSING PROTEIN PRP39-RELATED"/>
    <property type="match status" value="1"/>
</dbReference>
<evidence type="ECO:0000256" key="1">
    <source>
        <dbReference type="ARBA" id="ARBA00004123"/>
    </source>
</evidence>
<dbReference type="InterPro" id="IPR011990">
    <property type="entry name" value="TPR-like_helical_dom_sf"/>
</dbReference>